<name>A0A0J1EK61_RHOIS</name>
<gene>
    <name evidence="3" type="ORF">RISK_002516</name>
</gene>
<feature type="compositionally biased region" description="Basic residues" evidence="1">
    <location>
        <begin position="9"/>
        <end position="21"/>
    </location>
</feature>
<dbReference type="InterPro" id="IPR013237">
    <property type="entry name" value="Phage_T7_Gp4_N"/>
</dbReference>
<reference evidence="3" key="1">
    <citation type="submission" date="2015-05" db="EMBL/GenBank/DDBJ databases">
        <title>Permanent draft genome of Rhodopirellula islandicus K833.</title>
        <authorList>
            <person name="Kizina J."/>
            <person name="Richter M."/>
            <person name="Glockner F.O."/>
            <person name="Harder J."/>
        </authorList>
    </citation>
    <scope>NUCLEOTIDE SEQUENCE [LARGE SCALE GENOMIC DNA]</scope>
    <source>
        <strain evidence="3">K833</strain>
    </source>
</reference>
<dbReference type="AlphaFoldDB" id="A0A0J1EK61"/>
<dbReference type="RefSeq" id="WP_047814127.1">
    <property type="nucleotide sequence ID" value="NZ_LECT01000017.1"/>
</dbReference>
<accession>A0A0J1EK61</accession>
<dbReference type="OrthoDB" id="123525at2"/>
<dbReference type="STRING" id="595434.RISK_002516"/>
<proteinExistence type="predicted"/>
<dbReference type="Gene3D" id="3.40.1360.10">
    <property type="match status" value="1"/>
</dbReference>
<feature type="region of interest" description="Disordered" evidence="1">
    <location>
        <begin position="850"/>
        <end position="925"/>
    </location>
</feature>
<feature type="compositionally biased region" description="Polar residues" evidence="1">
    <location>
        <begin position="879"/>
        <end position="889"/>
    </location>
</feature>
<dbReference type="CDD" id="cd00188">
    <property type="entry name" value="TOPRIM"/>
    <property type="match status" value="1"/>
</dbReference>
<evidence type="ECO:0000259" key="2">
    <source>
        <dbReference type="SMART" id="SM00778"/>
    </source>
</evidence>
<sequence length="925" mass="99534">MIIPPNGSKPRRKQAVNKPKSRLPLSRDIVSAGSGQWVSLLQKAGMPAECLNGRQQPCPKCGGEDRFNASKDVNVTGAVFCRHCFKDKSTKPIRPGNGIATVAWLQGIEYLDAKKWVATQLGMTIEGPIQQVDIITATARDKRMPVEAFKQFGVKKAKRGRGCIEVCRIDVYDETGQVHSYFDLRPGEKGWVKKGKGSSGLFFPGRLPKPGEKWLAVEGVKDAAALVSMGFNAFGYVGNRMDPKYARLFEGVDVIVVPDLDTAGITGADLTAGNLLGIATSVAVARLPGTVKDKAGEDVRDVLQKPDGEKQVREAIEAAKPWSPSDADEADDQRPKVIVTMNEAEVTDEVICRLGKLGLETPWIEPKDSQAISVFVRGGMLVQLVKSDDVNLQGCLTIRDLPPCLVRERITQAVQLVTEKEIGDEAELKPTRPPGWLVDAIVRRGSFGGAVRPLSGIIESPTIRVDGSILQTPGYDQQTGLLFHPSANFPAVPENPTKADAAKAMTALLDVLADFPMFEDADRSAWVSMVLSMIGRACVAGYVPLFAVTANTRGAGKSLLVDAATLIAYGHRAARKAFTRDDDEMRKTITAVAIGAVPSVLFDNLDIQLGGASLDAAITSSTWSDRVLGQSRMTGDLPMRTVWAATGNNMAFGSDVGRRVLPIRLQSPLETPEDRTGFAHPDLLSWIEADRPRLAVAALTILRAYFVAGCPMQPNGDWGSFENWSATIRGAIVWAGGADPLPTRATALASDDTAALLGKLIAGIETAEPSGIGLTVKEIQVKTFGSQADYQQHEVLAEAVFEICGEHFNAHKLGRRIRGMKGRVHNGKFIDDDSAGGGVKRWRVRSAESGFGGFGGSNSTRSELESELSHSGAADLPCDNQQINRNQPETNPSNPPDPPDNDSTSSTGGLFEQETSSGTESEWEF</sequence>
<protein>
    <recommendedName>
        <fullName evidence="2">DNA primase/helicase Gp4 N-terminal Bacteriophage T7-like domain-containing protein</fullName>
    </recommendedName>
</protein>
<dbReference type="GO" id="GO:0004386">
    <property type="term" value="F:helicase activity"/>
    <property type="evidence" value="ECO:0007669"/>
    <property type="project" value="InterPro"/>
</dbReference>
<evidence type="ECO:0000256" key="1">
    <source>
        <dbReference type="SAM" id="MobiDB-lite"/>
    </source>
</evidence>
<feature type="compositionally biased region" description="Polar residues" evidence="1">
    <location>
        <begin position="913"/>
        <end position="925"/>
    </location>
</feature>
<feature type="domain" description="DNA primase/helicase Gp4 N-terminal Bacteriophage T7-like" evidence="2">
    <location>
        <begin position="53"/>
        <end position="99"/>
    </location>
</feature>
<dbReference type="Proteomes" id="UP000036367">
    <property type="component" value="Unassembled WGS sequence"/>
</dbReference>
<dbReference type="EMBL" id="LECT01000017">
    <property type="protein sequence ID" value="KLU05884.1"/>
    <property type="molecule type" value="Genomic_DNA"/>
</dbReference>
<dbReference type="PATRIC" id="fig|595434.4.peg.2400"/>
<feature type="region of interest" description="Disordered" evidence="1">
    <location>
        <begin position="1"/>
        <end position="23"/>
    </location>
</feature>
<comment type="caution">
    <text evidence="3">The sequence shown here is derived from an EMBL/GenBank/DDBJ whole genome shotgun (WGS) entry which is preliminary data.</text>
</comment>
<dbReference type="GO" id="GO:0008270">
    <property type="term" value="F:zinc ion binding"/>
    <property type="evidence" value="ECO:0007669"/>
    <property type="project" value="InterPro"/>
</dbReference>
<dbReference type="SMART" id="SM00778">
    <property type="entry name" value="Prim_Zn_Ribbon"/>
    <property type="match status" value="1"/>
</dbReference>
<organism evidence="3 4">
    <name type="scientific">Rhodopirellula islandica</name>
    <dbReference type="NCBI Taxonomy" id="595434"/>
    <lineage>
        <taxon>Bacteria</taxon>
        <taxon>Pseudomonadati</taxon>
        <taxon>Planctomycetota</taxon>
        <taxon>Planctomycetia</taxon>
        <taxon>Pirellulales</taxon>
        <taxon>Pirellulaceae</taxon>
        <taxon>Rhodopirellula</taxon>
    </lineage>
</organism>
<dbReference type="Pfam" id="PF08273">
    <property type="entry name" value="Zn_Ribbon_Prim"/>
    <property type="match status" value="1"/>
</dbReference>
<evidence type="ECO:0000313" key="3">
    <source>
        <dbReference type="EMBL" id="KLU05884.1"/>
    </source>
</evidence>
<keyword evidence="4" id="KW-1185">Reference proteome</keyword>
<evidence type="ECO:0000313" key="4">
    <source>
        <dbReference type="Proteomes" id="UP000036367"/>
    </source>
</evidence>